<name>A0A2P2PWK3_RHIMU</name>
<reference evidence="1" key="1">
    <citation type="submission" date="2018-02" db="EMBL/GenBank/DDBJ databases">
        <title>Rhizophora mucronata_Transcriptome.</title>
        <authorList>
            <person name="Meera S.P."/>
            <person name="Sreeshan A."/>
            <person name="Augustine A."/>
        </authorList>
    </citation>
    <scope>NUCLEOTIDE SEQUENCE</scope>
    <source>
        <tissue evidence="1">Leaf</tissue>
    </source>
</reference>
<sequence>MGIIPHKNLITILLDN</sequence>
<organism evidence="1">
    <name type="scientific">Rhizophora mucronata</name>
    <name type="common">Asiatic mangrove</name>
    <dbReference type="NCBI Taxonomy" id="61149"/>
    <lineage>
        <taxon>Eukaryota</taxon>
        <taxon>Viridiplantae</taxon>
        <taxon>Streptophyta</taxon>
        <taxon>Embryophyta</taxon>
        <taxon>Tracheophyta</taxon>
        <taxon>Spermatophyta</taxon>
        <taxon>Magnoliopsida</taxon>
        <taxon>eudicotyledons</taxon>
        <taxon>Gunneridae</taxon>
        <taxon>Pentapetalae</taxon>
        <taxon>rosids</taxon>
        <taxon>fabids</taxon>
        <taxon>Malpighiales</taxon>
        <taxon>Rhizophoraceae</taxon>
        <taxon>Rhizophora</taxon>
    </lineage>
</organism>
<dbReference type="EMBL" id="GGEC01078640">
    <property type="protein sequence ID" value="MBX59124.1"/>
    <property type="molecule type" value="Transcribed_RNA"/>
</dbReference>
<accession>A0A2P2PWK3</accession>
<proteinExistence type="predicted"/>
<evidence type="ECO:0000313" key="1">
    <source>
        <dbReference type="EMBL" id="MBX59124.1"/>
    </source>
</evidence>
<dbReference type="AlphaFoldDB" id="A0A2P2PWK3"/>
<protein>
    <submittedName>
        <fullName evidence="1">Uncharacterized protein</fullName>
    </submittedName>
</protein>